<evidence type="ECO:0000256" key="2">
    <source>
        <dbReference type="ARBA" id="ARBA00005330"/>
    </source>
</evidence>
<feature type="region of interest" description="Disordered" evidence="7">
    <location>
        <begin position="120"/>
        <end position="148"/>
    </location>
</feature>
<dbReference type="OrthoDB" id="1232at2759"/>
<feature type="region of interest" description="Disordered" evidence="7">
    <location>
        <begin position="227"/>
        <end position="255"/>
    </location>
</feature>
<feature type="compositionally biased region" description="Basic and acidic residues" evidence="7">
    <location>
        <begin position="124"/>
        <end position="136"/>
    </location>
</feature>
<dbReference type="GO" id="GO:0005634">
    <property type="term" value="C:nucleus"/>
    <property type="evidence" value="ECO:0007669"/>
    <property type="project" value="UniProtKB-SubCell"/>
</dbReference>
<dbReference type="PANTHER" id="PTHR13556:SF2">
    <property type="entry name" value="TRANSCRIPTIONAL ADAPTER 3"/>
    <property type="match status" value="1"/>
</dbReference>
<dbReference type="Pfam" id="PF10198">
    <property type="entry name" value="Ada3"/>
    <property type="match status" value="1"/>
</dbReference>
<name>A0A120K153_9SACH</name>
<gene>
    <name evidence="8" type="ORF">AW171_hschr2829</name>
</gene>
<evidence type="ECO:0000256" key="7">
    <source>
        <dbReference type="SAM" id="MobiDB-lite"/>
    </source>
</evidence>
<dbReference type="InterPro" id="IPR019340">
    <property type="entry name" value="Histone_AcTrfase_su3"/>
</dbReference>
<keyword evidence="3" id="KW-0805">Transcription regulation</keyword>
<feature type="region of interest" description="Disordered" evidence="7">
    <location>
        <begin position="160"/>
        <end position="215"/>
    </location>
</feature>
<feature type="compositionally biased region" description="Polar residues" evidence="7">
    <location>
        <begin position="160"/>
        <end position="199"/>
    </location>
</feature>
<accession>A0A120K153</accession>
<dbReference type="EMBL" id="CP014242">
    <property type="protein sequence ID" value="AMD19020.1"/>
    <property type="molecule type" value="Genomic_DNA"/>
</dbReference>
<feature type="region of interest" description="Disordered" evidence="7">
    <location>
        <begin position="629"/>
        <end position="648"/>
    </location>
</feature>
<evidence type="ECO:0000313" key="9">
    <source>
        <dbReference type="Proteomes" id="UP000243052"/>
    </source>
</evidence>
<reference evidence="8 9" key="1">
    <citation type="submission" date="2016-01" db="EMBL/GenBank/DDBJ databases">
        <title>Genome sequence of the yeast Holleya sinecauda.</title>
        <authorList>
            <person name="Dietrich F.S."/>
        </authorList>
    </citation>
    <scope>NUCLEOTIDE SEQUENCE [LARGE SCALE GENOMIC DNA]</scope>
    <source>
        <strain evidence="8 9">ATCC 58844</strain>
    </source>
</reference>
<evidence type="ECO:0000313" key="8">
    <source>
        <dbReference type="EMBL" id="AMD19020.1"/>
    </source>
</evidence>
<feature type="coiled-coil region" evidence="6">
    <location>
        <begin position="566"/>
        <end position="593"/>
    </location>
</feature>
<evidence type="ECO:0000256" key="6">
    <source>
        <dbReference type="SAM" id="Coils"/>
    </source>
</evidence>
<sequence>MSRNTRRGQGVRDPLQQEEVALVAPSKILANILKTLDLTFDKEVCMLNGKFVRVLPDKTVLTELQGQLEKLDEVLAKIATRDQETVDIIRNTRDKIRKHEQNSSVNAAASKSVSAKNLTIAKADSSRKGKHLDKSSTTDLATKDPLPVNGFMTNTSGYVARSSASQQRSDLVSSGTTATESVGMSDTKIHSQSISQSDARQVDSKTSQRHTIKRRYSNTGEKGIFSEATASAEEPVTKKGKLDQHKISDDPHVKNPKSEFVVSQTLPVAAVQLGLFTDQGLESTGEEYLKKKYGVASYPTNDLKELLPGEIPDMDFTKPKPSNQIQYNTFLSSIENFFREFTDEDIKFLQTKYIIPQSLQVQKQYDPDVTPYVIPKLGHLYTETWIKEDNNQNVANITPPQLSDPISVLPKKSSSDLNDESLDTESISCGPLVSRLLSAILKDTSNRPQSPVKEEQLESNLQMNANTIMDDDVVPTPDMKYEGSNLTSAVSASADNANAAVEDIKVPTPSASAIPQQQGWKVPPVSLDYPTFEERLKRELRYVGIMSLAKDENGIDDPDWLNRREDDEISAELRELQNTLRQVTKRNEQRKTILVPLVEKQLAWQEYMSILDDLDKQVDQAYIKRIRVPKNKKKKHPTTACASNPNSTSQAAIQAAHQQAANSSLKSLLDKRQRWISNIGALFDKPEKMKRIPKESVFKDLDQEEEEEEGDVFGANVNNKDDEELGTDGLQK</sequence>
<dbReference type="GO" id="GO:0006357">
    <property type="term" value="P:regulation of transcription by RNA polymerase II"/>
    <property type="evidence" value="ECO:0007669"/>
    <property type="project" value="TreeGrafter"/>
</dbReference>
<feature type="region of interest" description="Disordered" evidence="7">
    <location>
        <begin position="694"/>
        <end position="732"/>
    </location>
</feature>
<comment type="subcellular location">
    <subcellularLocation>
        <location evidence="1">Nucleus</location>
    </subcellularLocation>
</comment>
<keyword evidence="4" id="KW-0804">Transcription</keyword>
<protein>
    <submittedName>
        <fullName evidence="8">HBR119Wp</fullName>
    </submittedName>
</protein>
<dbReference type="GO" id="GO:0003713">
    <property type="term" value="F:transcription coactivator activity"/>
    <property type="evidence" value="ECO:0007669"/>
    <property type="project" value="TreeGrafter"/>
</dbReference>
<evidence type="ECO:0000256" key="4">
    <source>
        <dbReference type="ARBA" id="ARBA00023163"/>
    </source>
</evidence>
<dbReference type="GeneID" id="28722471"/>
<dbReference type="PANTHER" id="PTHR13556">
    <property type="entry name" value="TRANSCRIPTIONAL ADAPTER 3-RELATED"/>
    <property type="match status" value="1"/>
</dbReference>
<feature type="compositionally biased region" description="Acidic residues" evidence="7">
    <location>
        <begin position="702"/>
        <end position="711"/>
    </location>
</feature>
<keyword evidence="6" id="KW-0175">Coiled coil</keyword>
<dbReference type="GO" id="GO:0000124">
    <property type="term" value="C:SAGA complex"/>
    <property type="evidence" value="ECO:0007669"/>
    <property type="project" value="TreeGrafter"/>
</dbReference>
<dbReference type="RefSeq" id="XP_017986016.1">
    <property type="nucleotide sequence ID" value="XM_018130527.1"/>
</dbReference>
<organism evidence="8 9">
    <name type="scientific">Eremothecium sinecaudum</name>
    <dbReference type="NCBI Taxonomy" id="45286"/>
    <lineage>
        <taxon>Eukaryota</taxon>
        <taxon>Fungi</taxon>
        <taxon>Dikarya</taxon>
        <taxon>Ascomycota</taxon>
        <taxon>Saccharomycotina</taxon>
        <taxon>Saccharomycetes</taxon>
        <taxon>Saccharomycetales</taxon>
        <taxon>Saccharomycetaceae</taxon>
        <taxon>Eremothecium</taxon>
    </lineage>
</organism>
<feature type="region of interest" description="Disordered" evidence="7">
    <location>
        <begin position="396"/>
        <end position="424"/>
    </location>
</feature>
<dbReference type="AlphaFoldDB" id="A0A120K153"/>
<evidence type="ECO:0000256" key="1">
    <source>
        <dbReference type="ARBA" id="ARBA00004123"/>
    </source>
</evidence>
<dbReference type="Proteomes" id="UP000243052">
    <property type="component" value="Chromosome ii"/>
</dbReference>
<keyword evidence="5" id="KW-0539">Nucleus</keyword>
<dbReference type="STRING" id="45286.A0A120K153"/>
<proteinExistence type="inferred from homology"/>
<keyword evidence="9" id="KW-1185">Reference proteome</keyword>
<feature type="compositionally biased region" description="Basic and acidic residues" evidence="7">
    <location>
        <begin position="235"/>
        <end position="255"/>
    </location>
</feature>
<evidence type="ECO:0000256" key="3">
    <source>
        <dbReference type="ARBA" id="ARBA00023015"/>
    </source>
</evidence>
<comment type="similarity">
    <text evidence="2">Belongs to the NGG1 family.</text>
</comment>
<evidence type="ECO:0000256" key="5">
    <source>
        <dbReference type="ARBA" id="ARBA00023242"/>
    </source>
</evidence>